<dbReference type="OrthoDB" id="9819780at2"/>
<sequence length="267" mass="29592">MKKPRIAFILSSFIVSLSLSSQAAITSLDSQDAALFDQSYSLLKKIYSVDSRGRVAAAPGIELFKMPTNDIYSTEYATVIPGVLSWQDRVKTSESTRHFEGCVGFEISSDATVGELSAAEISRRFYSGFKNINAYFNSAKIGNASRTLTLADGRTAVATEVIEATIESVDRHQGEYYQKQLEVYHSKGKGALDKTSERVPYSITHTVIYREMQTQKVVGVEYFESSLESTHALVRTRQRDSALLTQDKIPQGLVAYGRCTLPIAKEQ</sequence>
<proteinExistence type="predicted"/>
<gene>
    <name evidence="2" type="ORF">AZI85_10530</name>
</gene>
<evidence type="ECO:0000313" key="2">
    <source>
        <dbReference type="EMBL" id="KYG60888.1"/>
    </source>
</evidence>
<reference evidence="2 3" key="1">
    <citation type="submission" date="2016-03" db="EMBL/GenBank/DDBJ databases">
        <authorList>
            <person name="Ploux O."/>
        </authorList>
    </citation>
    <scope>NUCLEOTIDE SEQUENCE [LARGE SCALE GENOMIC DNA]</scope>
    <source>
        <strain evidence="2 3">BER2</strain>
    </source>
</reference>
<comment type="caution">
    <text evidence="2">The sequence shown here is derived from an EMBL/GenBank/DDBJ whole genome shotgun (WGS) entry which is preliminary data.</text>
</comment>
<evidence type="ECO:0000256" key="1">
    <source>
        <dbReference type="SAM" id="SignalP"/>
    </source>
</evidence>
<feature type="signal peptide" evidence="1">
    <location>
        <begin position="1"/>
        <end position="23"/>
    </location>
</feature>
<feature type="chain" id="PRO_5007572581" evidence="1">
    <location>
        <begin position="24"/>
        <end position="267"/>
    </location>
</feature>
<name>A0A150WDI0_BDEBC</name>
<dbReference type="RefSeq" id="WP_063244732.1">
    <property type="nucleotide sequence ID" value="NZ_LUKF01000018.1"/>
</dbReference>
<organism evidence="2 3">
    <name type="scientific">Bdellovibrio bacteriovorus</name>
    <dbReference type="NCBI Taxonomy" id="959"/>
    <lineage>
        <taxon>Bacteria</taxon>
        <taxon>Pseudomonadati</taxon>
        <taxon>Bdellovibrionota</taxon>
        <taxon>Bdellovibrionia</taxon>
        <taxon>Bdellovibrionales</taxon>
        <taxon>Pseudobdellovibrionaceae</taxon>
        <taxon>Bdellovibrio</taxon>
    </lineage>
</organism>
<dbReference type="EMBL" id="LUKF01000018">
    <property type="protein sequence ID" value="KYG60888.1"/>
    <property type="molecule type" value="Genomic_DNA"/>
</dbReference>
<dbReference type="AlphaFoldDB" id="A0A150WDI0"/>
<protein>
    <submittedName>
        <fullName evidence="2">Uncharacterized protein</fullName>
    </submittedName>
</protein>
<keyword evidence="1" id="KW-0732">Signal</keyword>
<dbReference type="Proteomes" id="UP000075391">
    <property type="component" value="Unassembled WGS sequence"/>
</dbReference>
<accession>A0A150WDI0</accession>
<evidence type="ECO:0000313" key="3">
    <source>
        <dbReference type="Proteomes" id="UP000075391"/>
    </source>
</evidence>